<proteinExistence type="predicted"/>
<dbReference type="EMBL" id="JAPQKS010000002">
    <property type="protein sequence ID" value="KAJ5247356.1"/>
    <property type="molecule type" value="Genomic_DNA"/>
</dbReference>
<protein>
    <submittedName>
        <fullName evidence="2">Uncharacterized protein</fullName>
    </submittedName>
</protein>
<reference evidence="2" key="1">
    <citation type="submission" date="2022-11" db="EMBL/GenBank/DDBJ databases">
        <authorList>
            <person name="Petersen C."/>
        </authorList>
    </citation>
    <scope>NUCLEOTIDE SEQUENCE</scope>
    <source>
        <strain evidence="2">IBT 19713</strain>
    </source>
</reference>
<reference evidence="2" key="2">
    <citation type="journal article" date="2023" name="IMA Fungus">
        <title>Comparative genomic study of the Penicillium genus elucidates a diverse pangenome and 15 lateral gene transfer events.</title>
        <authorList>
            <person name="Petersen C."/>
            <person name="Sorensen T."/>
            <person name="Nielsen M.R."/>
            <person name="Sondergaard T.E."/>
            <person name="Sorensen J.L."/>
            <person name="Fitzpatrick D.A."/>
            <person name="Frisvad J.C."/>
            <person name="Nielsen K.L."/>
        </authorList>
    </citation>
    <scope>NUCLEOTIDE SEQUENCE</scope>
    <source>
        <strain evidence="2">IBT 19713</strain>
    </source>
</reference>
<accession>A0A9W9TXF6</accession>
<sequence>MKGGLVRVGSGARNPRARGPDRPSGSCAPLSTLPDTPWRTRITWKRFKTSGSVFRPYQEQYVLIPSALRKGRHLPSMHVAN</sequence>
<evidence type="ECO:0000256" key="1">
    <source>
        <dbReference type="SAM" id="MobiDB-lite"/>
    </source>
</evidence>
<keyword evidence="3" id="KW-1185">Reference proteome</keyword>
<feature type="region of interest" description="Disordered" evidence="1">
    <location>
        <begin position="1"/>
        <end position="32"/>
    </location>
</feature>
<dbReference type="Proteomes" id="UP001150941">
    <property type="component" value="Unassembled WGS sequence"/>
</dbReference>
<dbReference type="GeneID" id="83198939"/>
<organism evidence="2 3">
    <name type="scientific">Penicillium chermesinum</name>
    <dbReference type="NCBI Taxonomy" id="63820"/>
    <lineage>
        <taxon>Eukaryota</taxon>
        <taxon>Fungi</taxon>
        <taxon>Dikarya</taxon>
        <taxon>Ascomycota</taxon>
        <taxon>Pezizomycotina</taxon>
        <taxon>Eurotiomycetes</taxon>
        <taxon>Eurotiomycetidae</taxon>
        <taxon>Eurotiales</taxon>
        <taxon>Aspergillaceae</taxon>
        <taxon>Penicillium</taxon>
    </lineage>
</organism>
<dbReference type="AlphaFoldDB" id="A0A9W9TXF6"/>
<gene>
    <name evidence="2" type="ORF">N7468_002339</name>
</gene>
<dbReference type="RefSeq" id="XP_058334777.1">
    <property type="nucleotide sequence ID" value="XM_058471636.1"/>
</dbReference>
<evidence type="ECO:0000313" key="2">
    <source>
        <dbReference type="EMBL" id="KAJ5247356.1"/>
    </source>
</evidence>
<name>A0A9W9TXF6_9EURO</name>
<comment type="caution">
    <text evidence="2">The sequence shown here is derived from an EMBL/GenBank/DDBJ whole genome shotgun (WGS) entry which is preliminary data.</text>
</comment>
<evidence type="ECO:0000313" key="3">
    <source>
        <dbReference type="Proteomes" id="UP001150941"/>
    </source>
</evidence>